<organism evidence="6 7">
    <name type="scientific">Meloidogyne hapla</name>
    <name type="common">Root-knot nematode worm</name>
    <dbReference type="NCBI Taxonomy" id="6305"/>
    <lineage>
        <taxon>Eukaryota</taxon>
        <taxon>Metazoa</taxon>
        <taxon>Ecdysozoa</taxon>
        <taxon>Nematoda</taxon>
        <taxon>Chromadorea</taxon>
        <taxon>Rhabditida</taxon>
        <taxon>Tylenchina</taxon>
        <taxon>Tylenchomorpha</taxon>
        <taxon>Tylenchoidea</taxon>
        <taxon>Meloidogynidae</taxon>
        <taxon>Meloidogyninae</taxon>
        <taxon>Meloidogyne</taxon>
    </lineage>
</organism>
<evidence type="ECO:0000313" key="7">
    <source>
        <dbReference type="WBParaSite" id="MhA1_Contig1431.frz3.gene16"/>
    </source>
</evidence>
<dbReference type="WBParaSite" id="MhA1_Contig1431.frz3.gene16">
    <property type="protein sequence ID" value="MhA1_Contig1431.frz3.gene16"/>
    <property type="gene ID" value="MhA1_Contig1431.frz3.gene16"/>
</dbReference>
<dbReference type="InterPro" id="IPR051080">
    <property type="entry name" value="Nematode_rcpt-like_serp_alpha"/>
</dbReference>
<feature type="transmembrane region" description="Helical" evidence="5">
    <location>
        <begin position="53"/>
        <end position="71"/>
    </location>
</feature>
<feature type="transmembrane region" description="Helical" evidence="5">
    <location>
        <begin position="92"/>
        <end position="115"/>
    </location>
</feature>
<dbReference type="GO" id="GO:0004984">
    <property type="term" value="F:olfactory receptor activity"/>
    <property type="evidence" value="ECO:0007669"/>
    <property type="project" value="TreeGrafter"/>
</dbReference>
<evidence type="ECO:0000256" key="2">
    <source>
        <dbReference type="ARBA" id="ARBA00022692"/>
    </source>
</evidence>
<dbReference type="PANTHER" id="PTHR31357:SF16">
    <property type="entry name" value="G_PROTEIN_RECEP_F1_2 DOMAIN-CONTAINING PROTEIN-RELATED"/>
    <property type="match status" value="1"/>
</dbReference>
<feature type="transmembrane region" description="Helical" evidence="5">
    <location>
        <begin position="135"/>
        <end position="157"/>
    </location>
</feature>
<evidence type="ECO:0000256" key="3">
    <source>
        <dbReference type="ARBA" id="ARBA00022989"/>
    </source>
</evidence>
<dbReference type="InterPro" id="IPR019408">
    <property type="entry name" value="7TM_GPCR_serpentine_rcpt_Srab"/>
</dbReference>
<proteinExistence type="predicted"/>
<comment type="subcellular location">
    <subcellularLocation>
        <location evidence="1">Membrane</location>
        <topology evidence="1">Multi-pass membrane protein</topology>
    </subcellularLocation>
</comment>
<evidence type="ECO:0000256" key="1">
    <source>
        <dbReference type="ARBA" id="ARBA00004141"/>
    </source>
</evidence>
<sequence>MSQIDENSSSINCLEIEQILNDKIYFILMPIQMILLYPCDLLTPMWLVLTIYAPYYINSIAYPSFHFCIMIERVRATILAEKYEKEGRLLGIYMCLIIWLISTIYYIYLSLATLADTETFGQPQGATYITSKYNALPLFCMTILTLILMIVTTICDWRITVLNRKIKNLNKNPTKYSLSRNFQLNENTLSMRLIFPLDLSYALFYSLYIGIVLVLRAYKYLMPLTQYILLYNAVDTFIFLHIAITIIVYISFVNYIKKYRNKTTKNTLASEQAKLHFKQLKEMWK</sequence>
<keyword evidence="2 5" id="KW-0812">Transmembrane</keyword>
<keyword evidence="4 5" id="KW-0472">Membrane</keyword>
<feature type="transmembrane region" description="Helical" evidence="5">
    <location>
        <begin position="238"/>
        <end position="256"/>
    </location>
</feature>
<evidence type="ECO:0000256" key="5">
    <source>
        <dbReference type="SAM" id="Phobius"/>
    </source>
</evidence>
<evidence type="ECO:0000313" key="6">
    <source>
        <dbReference type="Proteomes" id="UP000095281"/>
    </source>
</evidence>
<evidence type="ECO:0000256" key="4">
    <source>
        <dbReference type="ARBA" id="ARBA00023136"/>
    </source>
</evidence>
<reference evidence="7" key="1">
    <citation type="submission" date="2016-11" db="UniProtKB">
        <authorList>
            <consortium name="WormBaseParasite"/>
        </authorList>
    </citation>
    <scope>IDENTIFICATION</scope>
</reference>
<dbReference type="Proteomes" id="UP000095281">
    <property type="component" value="Unplaced"/>
</dbReference>
<dbReference type="PANTHER" id="PTHR31357">
    <property type="entry name" value="SERPENTINE RECEPTOR CLASS ALPHA-10"/>
    <property type="match status" value="1"/>
</dbReference>
<dbReference type="GO" id="GO:0016020">
    <property type="term" value="C:membrane"/>
    <property type="evidence" value="ECO:0007669"/>
    <property type="project" value="UniProtKB-SubCell"/>
</dbReference>
<dbReference type="Pfam" id="PF10292">
    <property type="entry name" value="7TM_GPCR_Srab"/>
    <property type="match status" value="1"/>
</dbReference>
<accession>A0A1I8B6M3</accession>
<name>A0A1I8B6M3_MELHA</name>
<dbReference type="OMA" id="PHMPLMF"/>
<dbReference type="AlphaFoldDB" id="A0A1I8B6M3"/>
<protein>
    <submittedName>
        <fullName evidence="7">G_PROTEIN_RECEP_F1_2 domain-containing protein</fullName>
    </submittedName>
</protein>
<feature type="transmembrane region" description="Helical" evidence="5">
    <location>
        <begin position="199"/>
        <end position="218"/>
    </location>
</feature>
<keyword evidence="3 5" id="KW-1133">Transmembrane helix</keyword>
<keyword evidence="6" id="KW-1185">Reference proteome</keyword>